<dbReference type="GO" id="GO:0005686">
    <property type="term" value="C:U2 snRNP"/>
    <property type="evidence" value="ECO:0007669"/>
    <property type="project" value="EnsemblFungi"/>
</dbReference>
<dbReference type="GO" id="GO:0000245">
    <property type="term" value="P:spliceosomal complex assembly"/>
    <property type="evidence" value="ECO:0007669"/>
    <property type="project" value="EnsemblFungi"/>
</dbReference>
<dbReference type="GO" id="GO:0000974">
    <property type="term" value="C:Prp19 complex"/>
    <property type="evidence" value="ECO:0007669"/>
    <property type="project" value="EnsemblFungi"/>
</dbReference>
<proteinExistence type="predicted"/>
<dbReference type="EMBL" id="LLZZ01000106">
    <property type="protein sequence ID" value="KTB08122.1"/>
    <property type="molecule type" value="Genomic_DNA"/>
</dbReference>
<reference evidence="3 4" key="1">
    <citation type="submission" date="2015-10" db="EMBL/GenBank/DDBJ databases">
        <title>Draft genomes sequences of Candida glabrata isolates 1A, 1B, 2A, 2B, 3A and 3B.</title>
        <authorList>
            <person name="Haavelsrud O.E."/>
            <person name="Gaustad P."/>
        </authorList>
    </citation>
    <scope>NUCLEOTIDE SEQUENCE [LARGE SCALE GENOMIC DNA]</scope>
    <source>
        <strain evidence="3">910700640</strain>
    </source>
</reference>
<gene>
    <name evidence="3" type="ORF">AO440_004077</name>
</gene>
<protein>
    <submittedName>
        <fullName evidence="3">Cold sensitive U2 snRNA suppressor 1</fullName>
    </submittedName>
</protein>
<dbReference type="SMART" id="SM00581">
    <property type="entry name" value="PSP"/>
    <property type="match status" value="1"/>
</dbReference>
<dbReference type="GO" id="GO:0071004">
    <property type="term" value="C:U2-type prespliceosome"/>
    <property type="evidence" value="ECO:0007669"/>
    <property type="project" value="EnsemblFungi"/>
</dbReference>
<dbReference type="InterPro" id="IPR006568">
    <property type="entry name" value="PSP_pro-rich"/>
</dbReference>
<dbReference type="InterPro" id="IPR052584">
    <property type="entry name" value="U2_snRNP_Complex_Component"/>
</dbReference>
<dbReference type="VEuPathDB" id="FungiDB:GVI51_M05115"/>
<evidence type="ECO:0000313" key="4">
    <source>
        <dbReference type="Proteomes" id="UP000054886"/>
    </source>
</evidence>
<organism evidence="3 4">
    <name type="scientific">Candida glabrata</name>
    <name type="common">Yeast</name>
    <name type="synonym">Torulopsis glabrata</name>
    <dbReference type="NCBI Taxonomy" id="5478"/>
    <lineage>
        <taxon>Eukaryota</taxon>
        <taxon>Fungi</taxon>
        <taxon>Dikarya</taxon>
        <taxon>Ascomycota</taxon>
        <taxon>Saccharomycotina</taxon>
        <taxon>Saccharomycetes</taxon>
        <taxon>Saccharomycetales</taxon>
        <taxon>Saccharomycetaceae</taxon>
        <taxon>Nakaseomyces</taxon>
    </lineage>
</organism>
<dbReference type="VEuPathDB" id="FungiDB:CAGL0M05181g"/>
<feature type="region of interest" description="Disordered" evidence="1">
    <location>
        <begin position="22"/>
        <end position="115"/>
    </location>
</feature>
<dbReference type="InterPro" id="IPR007180">
    <property type="entry name" value="DUF382"/>
</dbReference>
<accession>A0A0W0D466</accession>
<dbReference type="PANTHER" id="PTHR12785:SF6">
    <property type="entry name" value="SPLICING FACTOR 3B SUBUNIT 2"/>
    <property type="match status" value="1"/>
</dbReference>
<dbReference type="Pfam" id="PF04046">
    <property type="entry name" value="PSP"/>
    <property type="match status" value="1"/>
</dbReference>
<dbReference type="Proteomes" id="UP000054886">
    <property type="component" value="Unassembled WGS sequence"/>
</dbReference>
<dbReference type="VEuPathDB" id="FungiDB:GWK60_M05115"/>
<comment type="caution">
    <text evidence="3">The sequence shown here is derived from an EMBL/GenBank/DDBJ whole genome shotgun (WGS) entry which is preliminary data.</text>
</comment>
<evidence type="ECO:0000259" key="2">
    <source>
        <dbReference type="SMART" id="SM00581"/>
    </source>
</evidence>
<evidence type="ECO:0000256" key="1">
    <source>
        <dbReference type="SAM" id="MobiDB-lite"/>
    </source>
</evidence>
<dbReference type="AlphaFoldDB" id="A0A0W0D466"/>
<dbReference type="PANTHER" id="PTHR12785">
    <property type="entry name" value="SPLICING FACTOR 3B"/>
    <property type="match status" value="1"/>
</dbReference>
<feature type="domain" description="PSP proline-rich" evidence="2">
    <location>
        <begin position="265"/>
        <end position="318"/>
    </location>
</feature>
<evidence type="ECO:0000313" key="3">
    <source>
        <dbReference type="EMBL" id="KTB08122.1"/>
    </source>
</evidence>
<sequence>MARSKRKRSGVPDVKASIIDAIETTHKQPAKKKKRVNATPNLESEYRELFKKFNGVEERDVEEDRNPKVASHEPTLRDDHVADAKSADAKSADAKSADATPQPLSNRKARLMNKPTLAELKSSVLTPQLIEKHDCDAKEPYFLASVKTSFNVVQVPSHWQSKRDYLSGRSLLEKKPFELPDLIKQTGVDSMRNTLPEDEEQEKLKEQTRNAVRPKLGKLDLDYKKLYDVFFKLGKKWKPDTMLPYGDVYYENRNLQGEARWRKLVKDRIPGRLSDDLRHALGLQPGQLPPWCLRMKDLGMPPSYPNMKIAGLNWDISNFKDNKYGKVSKSNWTNTPLFGAILQFDDQQQAPEVEVPGVEVEVEVPVPEVPVPEVPEEVKKPEPVTSIQESHSAKPVNTIRESVEHGGIQDNVESAQDELANYKF</sequence>
<name>A0A0W0D466_CANGB</name>
<feature type="compositionally biased region" description="Basic and acidic residues" evidence="1">
    <location>
        <begin position="44"/>
        <end position="96"/>
    </location>
</feature>
<feature type="region of interest" description="Disordered" evidence="1">
    <location>
        <begin position="373"/>
        <end position="424"/>
    </location>
</feature>
<dbReference type="Pfam" id="PF04037">
    <property type="entry name" value="DUF382"/>
    <property type="match status" value="1"/>
</dbReference>
<dbReference type="VEuPathDB" id="FungiDB:B1J91_M05181g"/>